<gene>
    <name evidence="8" type="primary">tdk</name>
    <name evidence="8" type="ORF">CI610_01216</name>
</gene>
<comment type="similarity">
    <text evidence="1">Belongs to the thymidine kinase family.</text>
</comment>
<dbReference type="PANTHER" id="PTHR11441:SF0">
    <property type="entry name" value="THYMIDINE KINASE, CYTOSOLIC"/>
    <property type="match status" value="1"/>
</dbReference>
<sequence length="193" mass="21319">MASLYFYYASMDSGKSTYLLQAAHNYRSAGKRVLLLTPVVDNRFGTGKITSRIGLESEAIAIEASEDLFRVVANSLEQGKVSCVMVDEAQFLTSAQVWQLSDIVDRLSVPVLCFGLRTDAFGEAFPGSQVLLSIADELTELKSICKRCEKKANMQLRLDEQGQPVKSGGQVQIGGNDRYLAVCRKHYKELIGR</sequence>
<keyword evidence="3" id="KW-0237">DNA synthesis</keyword>
<dbReference type="SUPFAM" id="SSF52540">
    <property type="entry name" value="P-loop containing nucleoside triphosphate hydrolases"/>
    <property type="match status" value="1"/>
</dbReference>
<reference evidence="8" key="1">
    <citation type="journal article" date="2017" name="Appl. Environ. Microbiol.">
        <title>Molecular characterization of an Endozoicomonas-like organism causing infection in king scallop Pecten maximus L.</title>
        <authorList>
            <person name="Cano I."/>
            <person name="van Aerle R."/>
            <person name="Ross S."/>
            <person name="Verner-Jeffreys D.W."/>
            <person name="Paley R.K."/>
            <person name="Rimmer G."/>
            <person name="Ryder D."/>
            <person name="Hooper P."/>
            <person name="Stone D."/>
            <person name="Feist S.W."/>
        </authorList>
    </citation>
    <scope>NUCLEOTIDE SEQUENCE</scope>
</reference>
<dbReference type="InterPro" id="IPR027417">
    <property type="entry name" value="P-loop_NTPase"/>
</dbReference>
<dbReference type="PANTHER" id="PTHR11441">
    <property type="entry name" value="THYMIDINE KINASE"/>
    <property type="match status" value="1"/>
</dbReference>
<dbReference type="NCBIfam" id="NF003300">
    <property type="entry name" value="PRK04296.1-5"/>
    <property type="match status" value="1"/>
</dbReference>
<dbReference type="GO" id="GO:0005524">
    <property type="term" value="F:ATP binding"/>
    <property type="evidence" value="ECO:0007669"/>
    <property type="project" value="UniProtKB-KW"/>
</dbReference>
<dbReference type="EMBL" id="NSIT01000047">
    <property type="protein sequence ID" value="PJE79784.1"/>
    <property type="molecule type" value="Genomic_DNA"/>
</dbReference>
<evidence type="ECO:0000256" key="5">
    <source>
        <dbReference type="ARBA" id="ARBA00022741"/>
    </source>
</evidence>
<keyword evidence="4 8" id="KW-0808">Transferase</keyword>
<dbReference type="HAMAP" id="MF_00124">
    <property type="entry name" value="Thymidine_kinase"/>
    <property type="match status" value="1"/>
</dbReference>
<evidence type="ECO:0000256" key="4">
    <source>
        <dbReference type="ARBA" id="ARBA00022679"/>
    </source>
</evidence>
<dbReference type="AlphaFoldDB" id="A0A2H9T9A8"/>
<dbReference type="GO" id="GO:0071897">
    <property type="term" value="P:DNA biosynthetic process"/>
    <property type="evidence" value="ECO:0007669"/>
    <property type="project" value="UniProtKB-KW"/>
</dbReference>
<dbReference type="InterPro" id="IPR020633">
    <property type="entry name" value="Thymidine_kinase_CS"/>
</dbReference>
<accession>A0A2H9T9A8</accession>
<organism evidence="8">
    <name type="scientific">invertebrate metagenome</name>
    <dbReference type="NCBI Taxonomy" id="1711999"/>
    <lineage>
        <taxon>unclassified sequences</taxon>
        <taxon>metagenomes</taxon>
        <taxon>organismal metagenomes</taxon>
    </lineage>
</organism>
<dbReference type="Gene3D" id="3.40.50.300">
    <property type="entry name" value="P-loop containing nucleotide triphosphate hydrolases"/>
    <property type="match status" value="1"/>
</dbReference>
<keyword evidence="6 8" id="KW-0418">Kinase</keyword>
<evidence type="ECO:0000256" key="6">
    <source>
        <dbReference type="ARBA" id="ARBA00022777"/>
    </source>
</evidence>
<dbReference type="SUPFAM" id="SSF57716">
    <property type="entry name" value="Glucocorticoid receptor-like (DNA-binding domain)"/>
    <property type="match status" value="1"/>
</dbReference>
<dbReference type="Gene3D" id="3.30.60.20">
    <property type="match status" value="1"/>
</dbReference>
<evidence type="ECO:0000256" key="1">
    <source>
        <dbReference type="ARBA" id="ARBA00007587"/>
    </source>
</evidence>
<evidence type="ECO:0000256" key="7">
    <source>
        <dbReference type="ARBA" id="ARBA00022840"/>
    </source>
</evidence>
<keyword evidence="7" id="KW-0067">ATP-binding</keyword>
<keyword evidence="5" id="KW-0547">Nucleotide-binding</keyword>
<name>A0A2H9T9A8_9ZZZZ</name>
<protein>
    <recommendedName>
        <fullName evidence="2">thymidine kinase</fullName>
        <ecNumber evidence="2">2.7.1.21</ecNumber>
    </recommendedName>
</protein>
<dbReference type="GO" id="GO:0046104">
    <property type="term" value="P:thymidine metabolic process"/>
    <property type="evidence" value="ECO:0007669"/>
    <property type="project" value="TreeGrafter"/>
</dbReference>
<dbReference type="GO" id="GO:0005829">
    <property type="term" value="C:cytosol"/>
    <property type="evidence" value="ECO:0007669"/>
    <property type="project" value="TreeGrafter"/>
</dbReference>
<evidence type="ECO:0000313" key="8">
    <source>
        <dbReference type="EMBL" id="PJE79784.1"/>
    </source>
</evidence>
<dbReference type="PIRSF" id="PIRSF035805">
    <property type="entry name" value="TK_cell"/>
    <property type="match status" value="1"/>
</dbReference>
<dbReference type="GO" id="GO:0004797">
    <property type="term" value="F:thymidine kinase activity"/>
    <property type="evidence" value="ECO:0007669"/>
    <property type="project" value="UniProtKB-EC"/>
</dbReference>
<evidence type="ECO:0000256" key="2">
    <source>
        <dbReference type="ARBA" id="ARBA00012118"/>
    </source>
</evidence>
<dbReference type="Pfam" id="PF00265">
    <property type="entry name" value="TK"/>
    <property type="match status" value="1"/>
</dbReference>
<evidence type="ECO:0000256" key="3">
    <source>
        <dbReference type="ARBA" id="ARBA00022634"/>
    </source>
</evidence>
<dbReference type="EC" id="2.7.1.21" evidence="2"/>
<dbReference type="InterPro" id="IPR001267">
    <property type="entry name" value="Thymidine_kinase"/>
</dbReference>
<comment type="caution">
    <text evidence="8">The sequence shown here is derived from an EMBL/GenBank/DDBJ whole genome shotgun (WGS) entry which is preliminary data.</text>
</comment>
<dbReference type="PROSITE" id="PS00603">
    <property type="entry name" value="TK_CELLULAR_TYPE"/>
    <property type="match status" value="1"/>
</dbReference>
<proteinExistence type="inferred from homology"/>